<comment type="caution">
    <text evidence="3">The sequence shown here is derived from an EMBL/GenBank/DDBJ whole genome shotgun (WGS) entry which is preliminary data.</text>
</comment>
<organism evidence="3 4">
    <name type="scientific">Trapa incisa</name>
    <dbReference type="NCBI Taxonomy" id="236973"/>
    <lineage>
        <taxon>Eukaryota</taxon>
        <taxon>Viridiplantae</taxon>
        <taxon>Streptophyta</taxon>
        <taxon>Embryophyta</taxon>
        <taxon>Tracheophyta</taxon>
        <taxon>Spermatophyta</taxon>
        <taxon>Magnoliopsida</taxon>
        <taxon>eudicotyledons</taxon>
        <taxon>Gunneridae</taxon>
        <taxon>Pentapetalae</taxon>
        <taxon>rosids</taxon>
        <taxon>malvids</taxon>
        <taxon>Myrtales</taxon>
        <taxon>Lythraceae</taxon>
        <taxon>Trapa</taxon>
    </lineage>
</organism>
<dbReference type="GO" id="GO:0005739">
    <property type="term" value="C:mitochondrion"/>
    <property type="evidence" value="ECO:0007669"/>
    <property type="project" value="TreeGrafter"/>
</dbReference>
<dbReference type="AlphaFoldDB" id="A0AAN7KCY8"/>
<evidence type="ECO:0000256" key="2">
    <source>
        <dbReference type="SAM" id="MobiDB-lite"/>
    </source>
</evidence>
<name>A0AAN7KCY8_9MYRT</name>
<dbReference type="Pfam" id="PF03242">
    <property type="entry name" value="LEA_3a"/>
    <property type="match status" value="1"/>
</dbReference>
<dbReference type="PANTHER" id="PTHR33509">
    <property type="entry name" value="LATE EMBRYOGENIS ABUNDANT PROTEIN 2-RELATED"/>
    <property type="match status" value="1"/>
</dbReference>
<dbReference type="EMBL" id="JAXIOK010000008">
    <property type="protein sequence ID" value="KAK4763812.1"/>
    <property type="molecule type" value="Genomic_DNA"/>
</dbReference>
<protein>
    <submittedName>
        <fullName evidence="3">Uncharacterized protein</fullName>
    </submittedName>
</protein>
<feature type="region of interest" description="Disordered" evidence="2">
    <location>
        <begin position="39"/>
        <end position="78"/>
    </location>
</feature>
<evidence type="ECO:0000313" key="3">
    <source>
        <dbReference type="EMBL" id="KAK4763812.1"/>
    </source>
</evidence>
<keyword evidence="4" id="KW-1185">Reference proteome</keyword>
<sequence length="99" mass="10407">MTPSLSNGKILSAAVVQGISSSIKGRGFSAAASQGITRVGRGDSNSSVMAKKGVKEKDVPALHRPSWVPDPKTGYYRPDNVAEQVDAAELRAALLKQNN</sequence>
<accession>A0AAN7KCY8</accession>
<comment type="similarity">
    <text evidence="1">Belongs to the LEA type 3 family.</text>
</comment>
<dbReference type="InterPro" id="IPR004926">
    <property type="entry name" value="LEA_3a"/>
</dbReference>
<dbReference type="Proteomes" id="UP001345219">
    <property type="component" value="Chromosome 11"/>
</dbReference>
<gene>
    <name evidence="3" type="ORF">SAY87_013250</name>
</gene>
<evidence type="ECO:0000256" key="1">
    <source>
        <dbReference type="ARBA" id="ARBA00007086"/>
    </source>
</evidence>
<dbReference type="GO" id="GO:0006950">
    <property type="term" value="P:response to stress"/>
    <property type="evidence" value="ECO:0007669"/>
    <property type="project" value="TreeGrafter"/>
</dbReference>
<reference evidence="3 4" key="1">
    <citation type="journal article" date="2023" name="Hortic Res">
        <title>Pangenome of water caltrop reveals structural variations and asymmetric subgenome divergence after allopolyploidization.</title>
        <authorList>
            <person name="Zhang X."/>
            <person name="Chen Y."/>
            <person name="Wang L."/>
            <person name="Yuan Y."/>
            <person name="Fang M."/>
            <person name="Shi L."/>
            <person name="Lu R."/>
            <person name="Comes H.P."/>
            <person name="Ma Y."/>
            <person name="Chen Y."/>
            <person name="Huang G."/>
            <person name="Zhou Y."/>
            <person name="Zheng Z."/>
            <person name="Qiu Y."/>
        </authorList>
    </citation>
    <scope>NUCLEOTIDE SEQUENCE [LARGE SCALE GENOMIC DNA]</scope>
    <source>
        <tissue evidence="3">Roots</tissue>
    </source>
</reference>
<dbReference type="PANTHER" id="PTHR33509:SF5">
    <property type="entry name" value="PROTEIN SENESCENCE-ASSOCIATED GENE 21, MITOCHONDRIAL"/>
    <property type="match status" value="1"/>
</dbReference>
<proteinExistence type="inferred from homology"/>
<evidence type="ECO:0000313" key="4">
    <source>
        <dbReference type="Proteomes" id="UP001345219"/>
    </source>
</evidence>